<evidence type="ECO:0000256" key="2">
    <source>
        <dbReference type="ARBA" id="ARBA00007236"/>
    </source>
</evidence>
<feature type="signal peptide" evidence="5">
    <location>
        <begin position="1"/>
        <end position="17"/>
    </location>
</feature>
<keyword evidence="7" id="KW-1185">Reference proteome</keyword>
<sequence>MLVKLVLSLVMNSLVISCCFDPGEDYLHQKLNEFIEATLRYEQIELRYSQFKRSISNTISDSHIFENTQCDLINRTIDFQEQKAVCPRQYKIIHRTNKFPYYIKQTVCTCRACFVQPGSSLFEDMYQCLPIWTQKHVLVRDECQSDGFFYWKPDYELINTGCTCGTNLALISFRSTDYEF</sequence>
<evidence type="ECO:0000256" key="5">
    <source>
        <dbReference type="SAM" id="SignalP"/>
    </source>
</evidence>
<accession>A0A3M7PBX2</accession>
<dbReference type="AlphaFoldDB" id="A0A3M7PBX2"/>
<dbReference type="GO" id="GO:0005576">
    <property type="term" value="C:extracellular region"/>
    <property type="evidence" value="ECO:0007669"/>
    <property type="project" value="UniProtKB-SubCell"/>
</dbReference>
<comment type="similarity">
    <text evidence="2">Belongs to the IL-17 family.</text>
</comment>
<dbReference type="EMBL" id="REGN01012291">
    <property type="protein sequence ID" value="RMZ96260.1"/>
    <property type="molecule type" value="Genomic_DNA"/>
</dbReference>
<evidence type="ECO:0000313" key="6">
    <source>
        <dbReference type="EMBL" id="RMZ96260.1"/>
    </source>
</evidence>
<dbReference type="Pfam" id="PF06083">
    <property type="entry name" value="IL17"/>
    <property type="match status" value="1"/>
</dbReference>
<evidence type="ECO:0000256" key="4">
    <source>
        <dbReference type="ARBA" id="ARBA00022729"/>
    </source>
</evidence>
<keyword evidence="4 5" id="KW-0732">Signal</keyword>
<evidence type="ECO:0000313" key="7">
    <source>
        <dbReference type="Proteomes" id="UP000276133"/>
    </source>
</evidence>
<protein>
    <submittedName>
        <fullName evidence="6">Interleukin 17</fullName>
    </submittedName>
</protein>
<dbReference type="Proteomes" id="UP000276133">
    <property type="component" value="Unassembled WGS sequence"/>
</dbReference>
<dbReference type="SUPFAM" id="SSF57501">
    <property type="entry name" value="Cystine-knot cytokines"/>
    <property type="match status" value="1"/>
</dbReference>
<dbReference type="InterPro" id="IPR029034">
    <property type="entry name" value="Cystine-knot_cytokine"/>
</dbReference>
<organism evidence="6 7">
    <name type="scientific">Brachionus plicatilis</name>
    <name type="common">Marine rotifer</name>
    <name type="synonym">Brachionus muelleri</name>
    <dbReference type="NCBI Taxonomy" id="10195"/>
    <lineage>
        <taxon>Eukaryota</taxon>
        <taxon>Metazoa</taxon>
        <taxon>Spiralia</taxon>
        <taxon>Gnathifera</taxon>
        <taxon>Rotifera</taxon>
        <taxon>Eurotatoria</taxon>
        <taxon>Monogononta</taxon>
        <taxon>Pseudotrocha</taxon>
        <taxon>Ploima</taxon>
        <taxon>Brachionidae</taxon>
        <taxon>Brachionus</taxon>
    </lineage>
</organism>
<dbReference type="Gene3D" id="2.10.90.10">
    <property type="entry name" value="Cystine-knot cytokines"/>
    <property type="match status" value="1"/>
</dbReference>
<gene>
    <name evidence="6" type="ORF">BpHYR1_004585</name>
</gene>
<feature type="chain" id="PRO_5018227982" evidence="5">
    <location>
        <begin position="18"/>
        <end position="180"/>
    </location>
</feature>
<comment type="subcellular location">
    <subcellularLocation>
        <location evidence="1">Secreted</location>
    </subcellularLocation>
</comment>
<evidence type="ECO:0000256" key="1">
    <source>
        <dbReference type="ARBA" id="ARBA00004613"/>
    </source>
</evidence>
<dbReference type="InterPro" id="IPR010345">
    <property type="entry name" value="IL-17_fam"/>
</dbReference>
<comment type="caution">
    <text evidence="6">The sequence shown here is derived from an EMBL/GenBank/DDBJ whole genome shotgun (WGS) entry which is preliminary data.</text>
</comment>
<dbReference type="OrthoDB" id="10384867at2759"/>
<name>A0A3M7PBX2_BRAPC</name>
<dbReference type="PROSITE" id="PS51257">
    <property type="entry name" value="PROKAR_LIPOPROTEIN"/>
    <property type="match status" value="1"/>
</dbReference>
<keyword evidence="3" id="KW-0964">Secreted</keyword>
<evidence type="ECO:0000256" key="3">
    <source>
        <dbReference type="ARBA" id="ARBA00022525"/>
    </source>
</evidence>
<proteinExistence type="inferred from homology"/>
<dbReference type="GO" id="GO:0005125">
    <property type="term" value="F:cytokine activity"/>
    <property type="evidence" value="ECO:0007669"/>
    <property type="project" value="InterPro"/>
</dbReference>
<reference evidence="6 7" key="1">
    <citation type="journal article" date="2018" name="Sci. Rep.">
        <title>Genomic signatures of local adaptation to the degree of environmental predictability in rotifers.</title>
        <authorList>
            <person name="Franch-Gras L."/>
            <person name="Hahn C."/>
            <person name="Garcia-Roger E.M."/>
            <person name="Carmona M.J."/>
            <person name="Serra M."/>
            <person name="Gomez A."/>
        </authorList>
    </citation>
    <scope>NUCLEOTIDE SEQUENCE [LARGE SCALE GENOMIC DNA]</scope>
    <source>
        <strain evidence="6">HYR1</strain>
    </source>
</reference>